<accession>A0A2N3YLV5</accession>
<proteinExistence type="predicted"/>
<dbReference type="OrthoDB" id="4838852at2"/>
<comment type="caution">
    <text evidence="1">The sequence shown here is derived from an EMBL/GenBank/DDBJ whole genome shotgun (WGS) entry which is preliminary data.</text>
</comment>
<evidence type="ECO:0000313" key="2">
    <source>
        <dbReference type="Proteomes" id="UP000233781"/>
    </source>
</evidence>
<dbReference type="EMBL" id="PJNE01000001">
    <property type="protein sequence ID" value="PKW27788.1"/>
    <property type="molecule type" value="Genomic_DNA"/>
</dbReference>
<dbReference type="AlphaFoldDB" id="A0A2N3YLV5"/>
<name>A0A2N3YLV5_9MICO</name>
<sequence>MNAASLSVQKARALAANLRTVRRAGRGWDTEVDRDLVRETNELYYLAQTSAPRVI</sequence>
<reference evidence="1 2" key="1">
    <citation type="submission" date="2017-12" db="EMBL/GenBank/DDBJ databases">
        <title>Sequencing the genomes of 1000 Actinobacteria strains.</title>
        <authorList>
            <person name="Klenk H.-P."/>
        </authorList>
    </citation>
    <scope>NUCLEOTIDE SEQUENCE [LARGE SCALE GENOMIC DNA]</scope>
    <source>
        <strain evidence="1 2">DSM 12806</strain>
    </source>
</reference>
<dbReference type="Proteomes" id="UP000233781">
    <property type="component" value="Unassembled WGS sequence"/>
</dbReference>
<evidence type="ECO:0000313" key="1">
    <source>
        <dbReference type="EMBL" id="PKW27788.1"/>
    </source>
</evidence>
<organism evidence="1 2">
    <name type="scientific">Phycicoccus duodecadis</name>
    <dbReference type="NCBI Taxonomy" id="173053"/>
    <lineage>
        <taxon>Bacteria</taxon>
        <taxon>Bacillati</taxon>
        <taxon>Actinomycetota</taxon>
        <taxon>Actinomycetes</taxon>
        <taxon>Micrococcales</taxon>
        <taxon>Intrasporangiaceae</taxon>
        <taxon>Phycicoccus</taxon>
    </lineage>
</organism>
<protein>
    <submittedName>
        <fullName evidence="1">Uncharacterized protein</fullName>
    </submittedName>
</protein>
<gene>
    <name evidence="1" type="ORF">ATL31_2639</name>
</gene>
<keyword evidence="2" id="KW-1185">Reference proteome</keyword>
<dbReference type="RefSeq" id="WP_157622410.1">
    <property type="nucleotide sequence ID" value="NZ_PJNE01000001.1"/>
</dbReference>